<dbReference type="EMBL" id="ML733453">
    <property type="protein sequence ID" value="KAB8218187.1"/>
    <property type="molecule type" value="Genomic_DNA"/>
</dbReference>
<keyword evidence="2" id="KW-1185">Reference proteome</keyword>
<accession>A0A5N6ELI6</accession>
<evidence type="ECO:0000313" key="2">
    <source>
        <dbReference type="Proteomes" id="UP000326799"/>
    </source>
</evidence>
<gene>
    <name evidence="1" type="ORF">BDV33DRAFT_130196</name>
</gene>
<sequence length="118" mass="13965">MRACKSHGDIVSRRPHLRGEPVVDWSFREWLVIEACDDHNRVMGHEHVAREWPIHGIVTKAVVIYPHLTHHQHDMQTFLYSWRLARQDNEPKSYLYTLPTIIIKHIKQPGRFLSISIL</sequence>
<reference evidence="1 2" key="1">
    <citation type="submission" date="2019-04" db="EMBL/GenBank/DDBJ databases">
        <title>Fungal friends and foes A comparative genomics study of 23 Aspergillus species from section Flavi.</title>
        <authorList>
            <consortium name="DOE Joint Genome Institute"/>
            <person name="Kjaerbolling I."/>
            <person name="Vesth T.C."/>
            <person name="Frisvad J.C."/>
            <person name="Nybo J.L."/>
            <person name="Theobald S."/>
            <person name="Kildgaard S."/>
            <person name="Petersen T.I."/>
            <person name="Kuo A."/>
            <person name="Sato A."/>
            <person name="Lyhne E.K."/>
            <person name="Kogle M.E."/>
            <person name="Wiebenga A."/>
            <person name="Kun R.S."/>
            <person name="Lubbers R.J."/>
            <person name="Makela M.R."/>
            <person name="Barry K."/>
            <person name="Chovatia M."/>
            <person name="Clum A."/>
            <person name="Daum C."/>
            <person name="Haridas S."/>
            <person name="He G."/>
            <person name="LaButti K."/>
            <person name="Lipzen A."/>
            <person name="Mondo S."/>
            <person name="Pangilinan J."/>
            <person name="Riley R."/>
            <person name="Salamov A."/>
            <person name="Simmons B.A."/>
            <person name="Magnuson J.K."/>
            <person name="Henrissat B."/>
            <person name="Mortensen U.H."/>
            <person name="Larsen T.O."/>
            <person name="De vries R.P."/>
            <person name="Grigoriev I.V."/>
            <person name="Machida M."/>
            <person name="Baker S.E."/>
            <person name="Andersen M.R."/>
        </authorList>
    </citation>
    <scope>NUCLEOTIDE SEQUENCE [LARGE SCALE GENOMIC DNA]</scope>
    <source>
        <strain evidence="1 2">CBS 126849</strain>
    </source>
</reference>
<evidence type="ECO:0000313" key="1">
    <source>
        <dbReference type="EMBL" id="KAB8218187.1"/>
    </source>
</evidence>
<name>A0A5N6ELI6_9EURO</name>
<organism evidence="1 2">
    <name type="scientific">Aspergillus novoparasiticus</name>
    <dbReference type="NCBI Taxonomy" id="986946"/>
    <lineage>
        <taxon>Eukaryota</taxon>
        <taxon>Fungi</taxon>
        <taxon>Dikarya</taxon>
        <taxon>Ascomycota</taxon>
        <taxon>Pezizomycotina</taxon>
        <taxon>Eurotiomycetes</taxon>
        <taxon>Eurotiomycetidae</taxon>
        <taxon>Eurotiales</taxon>
        <taxon>Aspergillaceae</taxon>
        <taxon>Aspergillus</taxon>
        <taxon>Aspergillus subgen. Circumdati</taxon>
    </lineage>
</organism>
<dbReference type="Proteomes" id="UP000326799">
    <property type="component" value="Unassembled WGS sequence"/>
</dbReference>
<dbReference type="AlphaFoldDB" id="A0A5N6ELI6"/>
<proteinExistence type="predicted"/>
<protein>
    <submittedName>
        <fullName evidence="1">Uncharacterized protein</fullName>
    </submittedName>
</protein>